<dbReference type="Gene3D" id="3.30.70.100">
    <property type="match status" value="1"/>
</dbReference>
<dbReference type="Proteomes" id="UP001597380">
    <property type="component" value="Unassembled WGS sequence"/>
</dbReference>
<protein>
    <submittedName>
        <fullName evidence="3">Dabb family protein</fullName>
    </submittedName>
</protein>
<dbReference type="SUPFAM" id="SSF54909">
    <property type="entry name" value="Dimeric alpha+beta barrel"/>
    <property type="match status" value="1"/>
</dbReference>
<gene>
    <name evidence="3" type="ORF">ACFSJ3_00275</name>
</gene>
<evidence type="ECO:0000256" key="1">
    <source>
        <dbReference type="ARBA" id="ARBA00011738"/>
    </source>
</evidence>
<dbReference type="PROSITE" id="PS51502">
    <property type="entry name" value="S_R_A_B_BARREL"/>
    <property type="match status" value="1"/>
</dbReference>
<dbReference type="InterPro" id="IPR044662">
    <property type="entry name" value="HS1/DABB1-like"/>
</dbReference>
<evidence type="ECO:0000259" key="2">
    <source>
        <dbReference type="PROSITE" id="PS51502"/>
    </source>
</evidence>
<organism evidence="3 4">
    <name type="scientific">Corallincola platygyrae</name>
    <dbReference type="NCBI Taxonomy" id="1193278"/>
    <lineage>
        <taxon>Bacteria</taxon>
        <taxon>Pseudomonadati</taxon>
        <taxon>Pseudomonadota</taxon>
        <taxon>Gammaproteobacteria</taxon>
        <taxon>Alteromonadales</taxon>
        <taxon>Psychromonadaceae</taxon>
        <taxon>Corallincola</taxon>
    </lineage>
</organism>
<dbReference type="Pfam" id="PF07876">
    <property type="entry name" value="Dabb"/>
    <property type="match status" value="1"/>
</dbReference>
<dbReference type="PANTHER" id="PTHR33178:SF10">
    <property type="entry name" value="STRESS-RESPONSE A_B BARREL DOMAIN-CONTAINING PROTEIN"/>
    <property type="match status" value="1"/>
</dbReference>
<proteinExistence type="predicted"/>
<evidence type="ECO:0000313" key="3">
    <source>
        <dbReference type="EMBL" id="MFD2094406.1"/>
    </source>
</evidence>
<name>A0ABW4XIC4_9GAMM</name>
<comment type="subunit">
    <text evidence="1">Homodimer.</text>
</comment>
<evidence type="ECO:0000313" key="4">
    <source>
        <dbReference type="Proteomes" id="UP001597380"/>
    </source>
</evidence>
<dbReference type="EMBL" id="JBHUHT010000003">
    <property type="protein sequence ID" value="MFD2094406.1"/>
    <property type="molecule type" value="Genomic_DNA"/>
</dbReference>
<feature type="domain" description="Stress-response A/B barrel" evidence="2">
    <location>
        <begin position="2"/>
        <end position="96"/>
    </location>
</feature>
<sequence>MIRHILLIKFKQDAEPAGIEKLKGLFEAIPDKIEGVVSVEWGVNDSPEHKNQGFTHSVFMTFSDEAGRQQYFPHPAHDALKVVFRPLLEDILVFDYQV</sequence>
<dbReference type="InterPro" id="IPR013097">
    <property type="entry name" value="Dabb"/>
</dbReference>
<dbReference type="InterPro" id="IPR011008">
    <property type="entry name" value="Dimeric_a/b-barrel"/>
</dbReference>
<reference evidence="4" key="1">
    <citation type="journal article" date="2019" name="Int. J. Syst. Evol. Microbiol.">
        <title>The Global Catalogue of Microorganisms (GCM) 10K type strain sequencing project: providing services to taxonomists for standard genome sequencing and annotation.</title>
        <authorList>
            <consortium name="The Broad Institute Genomics Platform"/>
            <consortium name="The Broad Institute Genome Sequencing Center for Infectious Disease"/>
            <person name="Wu L."/>
            <person name="Ma J."/>
        </authorList>
    </citation>
    <scope>NUCLEOTIDE SEQUENCE [LARGE SCALE GENOMIC DNA]</scope>
    <source>
        <strain evidence="4">CGMCC 1.10992</strain>
    </source>
</reference>
<dbReference type="PANTHER" id="PTHR33178">
    <property type="match status" value="1"/>
</dbReference>
<keyword evidence="4" id="KW-1185">Reference proteome</keyword>
<dbReference type="RefSeq" id="WP_345337763.1">
    <property type="nucleotide sequence ID" value="NZ_BAABLI010000003.1"/>
</dbReference>
<dbReference type="SMART" id="SM00886">
    <property type="entry name" value="Dabb"/>
    <property type="match status" value="1"/>
</dbReference>
<comment type="caution">
    <text evidence="3">The sequence shown here is derived from an EMBL/GenBank/DDBJ whole genome shotgun (WGS) entry which is preliminary data.</text>
</comment>
<accession>A0ABW4XIC4</accession>